<comment type="caution">
    <text evidence="2">The sequence shown here is derived from an EMBL/GenBank/DDBJ whole genome shotgun (WGS) entry which is preliminary data.</text>
</comment>
<sequence>MKRLWLIAAICTGAVLLAFAQTQQGSPTPQTFLLRYKGKPGDVSRYKSWFVMRMVGTMPTPAGLREGKMEYQSEATYLHKIISVAEDGTLEIETVKESGKARMGDGERMRDLPDRPYKRVVKMTNRGKVIESREFEDGEEEQESEEEVAEFPIASRRYQPTYWLDKLYETAVHNIAFPEQAIKVGDSWQEKVSEQMTPNCKVPITINSRFKELVKLDGKLCAVIQSEIDAPIDGQDNVGEWTVAVKGRFNALMTIYFDPELGDEVQAIDEARLVLEITLSGPNRPTLTITHRLISRGKTAKLD</sequence>
<evidence type="ECO:0000256" key="1">
    <source>
        <dbReference type="SAM" id="SignalP"/>
    </source>
</evidence>
<evidence type="ECO:0000313" key="2">
    <source>
        <dbReference type="EMBL" id="MCS3921280.1"/>
    </source>
</evidence>
<dbReference type="Proteomes" id="UP001204798">
    <property type="component" value="Unassembled WGS sequence"/>
</dbReference>
<evidence type="ECO:0008006" key="4">
    <source>
        <dbReference type="Google" id="ProtNLM"/>
    </source>
</evidence>
<evidence type="ECO:0000313" key="3">
    <source>
        <dbReference type="Proteomes" id="UP001204798"/>
    </source>
</evidence>
<name>A0ABT2EWJ2_9BACT</name>
<keyword evidence="1" id="KW-0732">Signal</keyword>
<feature type="signal peptide" evidence="1">
    <location>
        <begin position="1"/>
        <end position="20"/>
    </location>
</feature>
<feature type="chain" id="PRO_5046743187" description="DUF3108 domain-containing protein" evidence="1">
    <location>
        <begin position="21"/>
        <end position="303"/>
    </location>
</feature>
<dbReference type="EMBL" id="JANUCP010000012">
    <property type="protein sequence ID" value="MCS3921280.1"/>
    <property type="molecule type" value="Genomic_DNA"/>
</dbReference>
<dbReference type="RefSeq" id="WP_259102343.1">
    <property type="nucleotide sequence ID" value="NZ_CP130454.1"/>
</dbReference>
<proteinExistence type="predicted"/>
<reference evidence="2 3" key="1">
    <citation type="submission" date="2022-08" db="EMBL/GenBank/DDBJ databases">
        <title>Bacterial and archaeal communities from various locations to study Microbial Dark Matter (Phase II).</title>
        <authorList>
            <person name="Stepanauskas R."/>
        </authorList>
    </citation>
    <scope>NUCLEOTIDE SEQUENCE [LARGE SCALE GENOMIC DNA]</scope>
    <source>
        <strain evidence="2 3">PD1</strain>
    </source>
</reference>
<protein>
    <recommendedName>
        <fullName evidence="4">DUF3108 domain-containing protein</fullName>
    </recommendedName>
</protein>
<keyword evidence="3" id="KW-1185">Reference proteome</keyword>
<accession>A0ABT2EWJ2</accession>
<gene>
    <name evidence="2" type="ORF">M2350_003729</name>
</gene>
<organism evidence="2 3">
    <name type="scientific">Candidatus Fervidibacter sacchari</name>
    <dbReference type="NCBI Taxonomy" id="1448929"/>
    <lineage>
        <taxon>Bacteria</taxon>
        <taxon>Candidatus Fervidibacterota</taxon>
        <taxon>Candidatus Fervidibacter</taxon>
    </lineage>
</organism>